<accession>A0A5B8N0W9</accession>
<name>A0A5B8N0W9_9CHLO</name>
<evidence type="ECO:0000256" key="1">
    <source>
        <dbReference type="SAM" id="MobiDB-lite"/>
    </source>
</evidence>
<organism evidence="2 3">
    <name type="scientific">Chloropicon primus</name>
    <dbReference type="NCBI Taxonomy" id="1764295"/>
    <lineage>
        <taxon>Eukaryota</taxon>
        <taxon>Viridiplantae</taxon>
        <taxon>Chlorophyta</taxon>
        <taxon>Chloropicophyceae</taxon>
        <taxon>Chloropicales</taxon>
        <taxon>Chloropicaceae</taxon>
        <taxon>Chloropicon</taxon>
    </lineage>
</organism>
<dbReference type="EMBL" id="CP031051">
    <property type="protein sequence ID" value="QDZ25565.1"/>
    <property type="molecule type" value="Genomic_DNA"/>
</dbReference>
<feature type="region of interest" description="Disordered" evidence="1">
    <location>
        <begin position="266"/>
        <end position="292"/>
    </location>
</feature>
<dbReference type="Proteomes" id="UP000316726">
    <property type="component" value="Chromosome 18"/>
</dbReference>
<sequence length="384" mass="41317">MTFLCPVATCATSSSSFRPARHVVVQPQLTCGHCVSCTALEPVSPMERAAVRTEWERQELAWMEGLRVARERYGVEELHSGEEGKSGRTIFSNDEGSCRRKLATILPLIVLRNDGTLVQYDPPPHSVDDRNAAASPGSDSQDSQDSQAAKVTLNGLYRDAGDSVCFSPHSSSSTKESSRRRWGRRQASNVVDDDDDDNLVGVLGLMKIAPSGLRRRRGAGTLASLLLPLKMTNVSITAKVEEAPADVLTEGRYALRNSRRNSEDLLGDEFKDSSSLSSSKRTPSGRGLEHSRSWSWDSCFSSGSSFRDLSNPGLPCTPTKGPATLATSSSASSLAGSLVNNVCSYVNSSSAGIRERIKKSLGSKIYAPMMNDGVSVNPAIIRAS</sequence>
<keyword evidence="3" id="KW-1185">Reference proteome</keyword>
<feature type="compositionally biased region" description="Low complexity" evidence="1">
    <location>
        <begin position="132"/>
        <end position="148"/>
    </location>
</feature>
<feature type="region of interest" description="Disordered" evidence="1">
    <location>
        <begin position="117"/>
        <end position="148"/>
    </location>
</feature>
<protein>
    <submittedName>
        <fullName evidence="2">Uncharacterized protein</fullName>
    </submittedName>
</protein>
<gene>
    <name evidence="2" type="ORF">A3770_18p80830</name>
</gene>
<dbReference type="AlphaFoldDB" id="A0A5B8N0W9"/>
<evidence type="ECO:0000313" key="2">
    <source>
        <dbReference type="EMBL" id="QDZ25565.1"/>
    </source>
</evidence>
<evidence type="ECO:0000313" key="3">
    <source>
        <dbReference type="Proteomes" id="UP000316726"/>
    </source>
</evidence>
<proteinExistence type="predicted"/>
<feature type="region of interest" description="Disordered" evidence="1">
    <location>
        <begin position="164"/>
        <end position="194"/>
    </location>
</feature>
<reference evidence="2 3" key="1">
    <citation type="submission" date="2018-07" db="EMBL/GenBank/DDBJ databases">
        <title>The complete nuclear genome of the prasinophyte Chloropicon primus (CCMP1205).</title>
        <authorList>
            <person name="Pombert J.-F."/>
            <person name="Otis C."/>
            <person name="Turmel M."/>
            <person name="Lemieux C."/>
        </authorList>
    </citation>
    <scope>NUCLEOTIDE SEQUENCE [LARGE SCALE GENOMIC DNA]</scope>
    <source>
        <strain evidence="2 3">CCMP1205</strain>
    </source>
</reference>